<feature type="transmembrane region" description="Helical" evidence="4">
    <location>
        <begin position="353"/>
        <end position="375"/>
    </location>
</feature>
<dbReference type="Gene3D" id="1.20.1250.20">
    <property type="entry name" value="MFS general substrate transporter like domains"/>
    <property type="match status" value="2"/>
</dbReference>
<feature type="transmembrane region" description="Helical" evidence="4">
    <location>
        <begin position="93"/>
        <end position="111"/>
    </location>
</feature>
<gene>
    <name evidence="6" type="ORF">PC9H_011396</name>
</gene>
<dbReference type="GO" id="GO:0022857">
    <property type="term" value="F:transmembrane transporter activity"/>
    <property type="evidence" value="ECO:0007669"/>
    <property type="project" value="InterPro"/>
</dbReference>
<evidence type="ECO:0000259" key="5">
    <source>
        <dbReference type="PROSITE" id="PS50850"/>
    </source>
</evidence>
<dbReference type="Proteomes" id="UP000623687">
    <property type="component" value="Unassembled WGS sequence"/>
</dbReference>
<dbReference type="AlphaFoldDB" id="A0A8H6ZLQ1"/>
<dbReference type="InterPro" id="IPR020846">
    <property type="entry name" value="MFS_dom"/>
</dbReference>
<feature type="transmembrane region" description="Helical" evidence="4">
    <location>
        <begin position="216"/>
        <end position="237"/>
    </location>
</feature>
<reference evidence="6" key="1">
    <citation type="submission" date="2019-07" db="EMBL/GenBank/DDBJ databases">
        <authorList>
            <person name="Palmer J.M."/>
        </authorList>
    </citation>
    <scope>NUCLEOTIDE SEQUENCE</scope>
    <source>
        <strain evidence="6">PC9</strain>
    </source>
</reference>
<dbReference type="RefSeq" id="XP_036626736.1">
    <property type="nucleotide sequence ID" value="XM_036780881.1"/>
</dbReference>
<dbReference type="VEuPathDB" id="FungiDB:PC9H_011396"/>
<evidence type="ECO:0000256" key="2">
    <source>
        <dbReference type="ARBA" id="ARBA00006727"/>
    </source>
</evidence>
<dbReference type="PANTHER" id="PTHR11360">
    <property type="entry name" value="MONOCARBOXYLATE TRANSPORTER"/>
    <property type="match status" value="1"/>
</dbReference>
<dbReference type="GeneID" id="59381214"/>
<dbReference type="Pfam" id="PF07690">
    <property type="entry name" value="MFS_1"/>
    <property type="match status" value="1"/>
</dbReference>
<evidence type="ECO:0000313" key="7">
    <source>
        <dbReference type="Proteomes" id="UP000623687"/>
    </source>
</evidence>
<feature type="region of interest" description="Disordered" evidence="3">
    <location>
        <begin position="1"/>
        <end position="27"/>
    </location>
</feature>
<feature type="transmembrane region" description="Helical" evidence="4">
    <location>
        <begin position="413"/>
        <end position="434"/>
    </location>
</feature>
<dbReference type="OrthoDB" id="6499973at2759"/>
<feature type="transmembrane region" description="Helical" evidence="4">
    <location>
        <begin position="258"/>
        <end position="279"/>
    </location>
</feature>
<dbReference type="GO" id="GO:0016020">
    <property type="term" value="C:membrane"/>
    <property type="evidence" value="ECO:0007669"/>
    <property type="project" value="UniProtKB-SubCell"/>
</dbReference>
<name>A0A8H6ZLQ1_PLEOS</name>
<keyword evidence="4" id="KW-1133">Transmembrane helix</keyword>
<dbReference type="InterPro" id="IPR050327">
    <property type="entry name" value="Proton-linked_MCT"/>
</dbReference>
<dbReference type="InterPro" id="IPR011701">
    <property type="entry name" value="MFS"/>
</dbReference>
<dbReference type="InterPro" id="IPR036259">
    <property type="entry name" value="MFS_trans_sf"/>
</dbReference>
<dbReference type="PANTHER" id="PTHR11360:SF177">
    <property type="entry name" value="RIBOFLAVIN TRANSPORTER MCH5"/>
    <property type="match status" value="1"/>
</dbReference>
<proteinExistence type="inferred from homology"/>
<keyword evidence="7" id="KW-1185">Reference proteome</keyword>
<feature type="transmembrane region" description="Helical" evidence="4">
    <location>
        <begin position="148"/>
        <end position="170"/>
    </location>
</feature>
<feature type="transmembrane region" description="Helical" evidence="4">
    <location>
        <begin position="294"/>
        <end position="313"/>
    </location>
</feature>
<feature type="transmembrane region" description="Helical" evidence="4">
    <location>
        <begin position="55"/>
        <end position="73"/>
    </location>
</feature>
<feature type="transmembrane region" description="Helical" evidence="4">
    <location>
        <begin position="387"/>
        <end position="407"/>
    </location>
</feature>
<feature type="transmembrane region" description="Helical" evidence="4">
    <location>
        <begin position="123"/>
        <end position="142"/>
    </location>
</feature>
<feature type="transmembrane region" description="Helical" evidence="4">
    <location>
        <begin position="320"/>
        <end position="341"/>
    </location>
</feature>
<dbReference type="SUPFAM" id="SSF103473">
    <property type="entry name" value="MFS general substrate transporter"/>
    <property type="match status" value="1"/>
</dbReference>
<feature type="domain" description="Major facilitator superfamily (MFS) profile" evidence="5">
    <location>
        <begin position="259"/>
        <end position="447"/>
    </location>
</feature>
<comment type="subcellular location">
    <subcellularLocation>
        <location evidence="1">Membrane</location>
        <topology evidence="1">Multi-pass membrane protein</topology>
    </subcellularLocation>
</comment>
<evidence type="ECO:0000256" key="3">
    <source>
        <dbReference type="SAM" id="MobiDB-lite"/>
    </source>
</evidence>
<dbReference type="EMBL" id="JACETU010000009">
    <property type="protein sequence ID" value="KAF7420878.1"/>
    <property type="molecule type" value="Genomic_DNA"/>
</dbReference>
<evidence type="ECO:0000313" key="6">
    <source>
        <dbReference type="EMBL" id="KAF7420878.1"/>
    </source>
</evidence>
<evidence type="ECO:0000256" key="1">
    <source>
        <dbReference type="ARBA" id="ARBA00004141"/>
    </source>
</evidence>
<sequence length="447" mass="48034">MAYQAWNPPPPSMDVETAHTSSLQSLDEKRTSLSSGQPVLKLAPPAPQVDGGKRAWCTLVGGILITTVTFGYSNSFGVYQDIYTRSHAASASSVSWIGSTQLFFLFAVGLPAGKLMDMGYMRYTNIIGTIIYVFSLFMVSLAHTDTYYQVYLAQGLGLGIGAGILYIPALGVQAHHWKRHRGFAMGVVVTGSSMGGIFFPIMLNQLFKSSKVGFEWGVRASAFLVLGILVIANLLISDNPSAKDDSEKPSLKNILTDVPYLLASFGLFAISLGIFFPYFYLQLYAILHGVDPNIAFYTLAIMNGAALPGRIFPGLLADRFGPFTVIVPVTLLNVVFMFALFGDNSVGSTIAFAILYGISSGAFLTLCAPCATTLARHPNEVGVRLGFGFCLSGFAALIGAPIDGALLGHTFPWARPIIFSGVCMFVGLVSLATVRQMLVRQRGTNHV</sequence>
<keyword evidence="4" id="KW-0472">Membrane</keyword>
<keyword evidence="4" id="KW-0812">Transmembrane</keyword>
<comment type="similarity">
    <text evidence="2">Belongs to the major facilitator superfamily. Monocarboxylate porter (TC 2.A.1.13) family.</text>
</comment>
<feature type="transmembrane region" description="Helical" evidence="4">
    <location>
        <begin position="182"/>
        <end position="204"/>
    </location>
</feature>
<organism evidence="6 7">
    <name type="scientific">Pleurotus ostreatus</name>
    <name type="common">Oyster mushroom</name>
    <name type="synonym">White-rot fungus</name>
    <dbReference type="NCBI Taxonomy" id="5322"/>
    <lineage>
        <taxon>Eukaryota</taxon>
        <taxon>Fungi</taxon>
        <taxon>Dikarya</taxon>
        <taxon>Basidiomycota</taxon>
        <taxon>Agaricomycotina</taxon>
        <taxon>Agaricomycetes</taxon>
        <taxon>Agaricomycetidae</taxon>
        <taxon>Agaricales</taxon>
        <taxon>Pleurotineae</taxon>
        <taxon>Pleurotaceae</taxon>
        <taxon>Pleurotus</taxon>
    </lineage>
</organism>
<accession>A0A8H6ZLQ1</accession>
<dbReference type="PROSITE" id="PS50850">
    <property type="entry name" value="MFS"/>
    <property type="match status" value="1"/>
</dbReference>
<protein>
    <recommendedName>
        <fullName evidence="5">Major facilitator superfamily (MFS) profile domain-containing protein</fullName>
    </recommendedName>
</protein>
<comment type="caution">
    <text evidence="6">The sequence shown here is derived from an EMBL/GenBank/DDBJ whole genome shotgun (WGS) entry which is preliminary data.</text>
</comment>
<evidence type="ECO:0000256" key="4">
    <source>
        <dbReference type="SAM" id="Phobius"/>
    </source>
</evidence>